<dbReference type="Gene3D" id="1.10.260.40">
    <property type="entry name" value="lambda repressor-like DNA-binding domains"/>
    <property type="match status" value="1"/>
</dbReference>
<dbReference type="CDD" id="cd01392">
    <property type="entry name" value="HTH_LacI"/>
    <property type="match status" value="1"/>
</dbReference>
<dbReference type="SUPFAM" id="SSF47413">
    <property type="entry name" value="lambda repressor-like DNA-binding domains"/>
    <property type="match status" value="1"/>
</dbReference>
<evidence type="ECO:0000256" key="4">
    <source>
        <dbReference type="ARBA" id="ARBA00023163"/>
    </source>
</evidence>
<evidence type="ECO:0000259" key="5">
    <source>
        <dbReference type="PROSITE" id="PS50932"/>
    </source>
</evidence>
<dbReference type="InterPro" id="IPR000843">
    <property type="entry name" value="HTH_LacI"/>
</dbReference>
<name>A0A1Y6EMC8_9HYPH</name>
<evidence type="ECO:0000256" key="2">
    <source>
        <dbReference type="ARBA" id="ARBA00023015"/>
    </source>
</evidence>
<dbReference type="RefSeq" id="WP_086469235.1">
    <property type="nucleotide sequence ID" value="NZ_FXWK01000001.1"/>
</dbReference>
<dbReference type="EMBL" id="FXWK01000001">
    <property type="protein sequence ID" value="SMQ63469.1"/>
    <property type="molecule type" value="Genomic_DNA"/>
</dbReference>
<evidence type="ECO:0000313" key="6">
    <source>
        <dbReference type="EMBL" id="SMQ63469.1"/>
    </source>
</evidence>
<accession>A0A1Y6EMC8</accession>
<dbReference type="InterPro" id="IPR046335">
    <property type="entry name" value="LacI/GalR-like_sensor"/>
</dbReference>
<dbReference type="GO" id="GO:0003700">
    <property type="term" value="F:DNA-binding transcription factor activity"/>
    <property type="evidence" value="ECO:0007669"/>
    <property type="project" value="TreeGrafter"/>
</dbReference>
<evidence type="ECO:0000256" key="3">
    <source>
        <dbReference type="ARBA" id="ARBA00023125"/>
    </source>
</evidence>
<dbReference type="Gene3D" id="3.40.50.2300">
    <property type="match status" value="2"/>
</dbReference>
<dbReference type="CDD" id="cd06284">
    <property type="entry name" value="PBP1_LacI-like"/>
    <property type="match status" value="1"/>
</dbReference>
<dbReference type="InterPro" id="IPR010982">
    <property type="entry name" value="Lambda_DNA-bd_dom_sf"/>
</dbReference>
<proteinExistence type="predicted"/>
<evidence type="ECO:0000256" key="1">
    <source>
        <dbReference type="ARBA" id="ARBA00022491"/>
    </source>
</evidence>
<dbReference type="InterPro" id="IPR028082">
    <property type="entry name" value="Peripla_BP_I"/>
</dbReference>
<dbReference type="GO" id="GO:0000976">
    <property type="term" value="F:transcription cis-regulatory region binding"/>
    <property type="evidence" value="ECO:0007669"/>
    <property type="project" value="TreeGrafter"/>
</dbReference>
<dbReference type="SMART" id="SM00354">
    <property type="entry name" value="HTH_LACI"/>
    <property type="match status" value="1"/>
</dbReference>
<reference evidence="7" key="1">
    <citation type="submission" date="2017-04" db="EMBL/GenBank/DDBJ databases">
        <authorList>
            <person name="Varghese N."/>
            <person name="Submissions S."/>
        </authorList>
    </citation>
    <scope>NUCLEOTIDE SEQUENCE [LARGE SCALE GENOMIC DNA]</scope>
</reference>
<keyword evidence="1" id="KW-0678">Repressor</keyword>
<dbReference type="PANTHER" id="PTHR30146:SF151">
    <property type="entry name" value="HTH-TYPE TRANSCRIPTIONAL REPRESSOR CYTR"/>
    <property type="match status" value="1"/>
</dbReference>
<dbReference type="Proteomes" id="UP000194474">
    <property type="component" value="Unassembled WGS sequence"/>
</dbReference>
<keyword evidence="2" id="KW-0805">Transcription regulation</keyword>
<keyword evidence="4" id="KW-0804">Transcription</keyword>
<dbReference type="SUPFAM" id="SSF53822">
    <property type="entry name" value="Periplasmic binding protein-like I"/>
    <property type="match status" value="1"/>
</dbReference>
<dbReference type="OrthoDB" id="5171752at2"/>
<dbReference type="PROSITE" id="PS00356">
    <property type="entry name" value="HTH_LACI_1"/>
    <property type="match status" value="1"/>
</dbReference>
<evidence type="ECO:0000313" key="7">
    <source>
        <dbReference type="Proteomes" id="UP000194474"/>
    </source>
</evidence>
<keyword evidence="3" id="KW-0238">DNA-binding</keyword>
<feature type="domain" description="HTH lacI-type" evidence="5">
    <location>
        <begin position="8"/>
        <end position="62"/>
    </location>
</feature>
<organism evidence="6 7">
    <name type="scientific">Devosia lucknowensis</name>
    <dbReference type="NCBI Taxonomy" id="1096929"/>
    <lineage>
        <taxon>Bacteria</taxon>
        <taxon>Pseudomonadati</taxon>
        <taxon>Pseudomonadota</taxon>
        <taxon>Alphaproteobacteria</taxon>
        <taxon>Hyphomicrobiales</taxon>
        <taxon>Devosiaceae</taxon>
        <taxon>Devosia</taxon>
    </lineage>
</organism>
<sequence>MTELRKTPTIQDVARFANVSTATVSRALSSPDRVSEATRARVSEAIRVTGYTLNQAARSLRQRTARTILVALPDIRNPFFSSILDAIEREATSRGYGMLVANLSLAHEPVRRLQDYMLSNRADGLLLLGGSMDVAALRALSLAPYSVPLVLACEEISNSGFHVVLTDNQQAAERATNHLIDLGHRHIGHLLGAEHNVVARERLAGFTKAMHDNGLNVRQNWLFRGNFEIESGYAAAAHFMALEERPTAIFAANDESAIGFLSGLRQHGIVCPRDISVVGFDDLGVAPHYTPPLTTMRQPREMMGRMAAETLIDLLEDVDPGRGQLRMVLNSDLIVRGSTAHPRKENAGS</sequence>
<dbReference type="Pfam" id="PF13377">
    <property type="entry name" value="Peripla_BP_3"/>
    <property type="match status" value="1"/>
</dbReference>
<dbReference type="Pfam" id="PF00356">
    <property type="entry name" value="LacI"/>
    <property type="match status" value="1"/>
</dbReference>
<dbReference type="PANTHER" id="PTHR30146">
    <property type="entry name" value="LACI-RELATED TRANSCRIPTIONAL REPRESSOR"/>
    <property type="match status" value="1"/>
</dbReference>
<dbReference type="PROSITE" id="PS50932">
    <property type="entry name" value="HTH_LACI_2"/>
    <property type="match status" value="1"/>
</dbReference>
<keyword evidence="7" id="KW-1185">Reference proteome</keyword>
<gene>
    <name evidence="6" type="ORF">SAMN06295905_0820</name>
</gene>
<protein>
    <submittedName>
        <fullName evidence="6">Transcriptional regulator, LacI family</fullName>
    </submittedName>
</protein>
<dbReference type="AlphaFoldDB" id="A0A1Y6EMC8"/>